<dbReference type="HOGENOM" id="CLU_1394154_0_0_9"/>
<organism evidence="2 3">
    <name type="scientific">Cellulosilyticum lentocellum (strain ATCC 49066 / DSM 5427 / NCIMB 11756 / RHM5)</name>
    <name type="common">Clostridium lentocellum</name>
    <dbReference type="NCBI Taxonomy" id="642492"/>
    <lineage>
        <taxon>Bacteria</taxon>
        <taxon>Bacillati</taxon>
        <taxon>Bacillota</taxon>
        <taxon>Clostridia</taxon>
        <taxon>Lachnospirales</taxon>
        <taxon>Cellulosilyticaceae</taxon>
        <taxon>Cellulosilyticum</taxon>
    </lineage>
</organism>
<name>F2JR53_CELLD</name>
<dbReference type="AlphaFoldDB" id="F2JR53"/>
<dbReference type="Proteomes" id="UP000008467">
    <property type="component" value="Chromosome"/>
</dbReference>
<dbReference type="EMBL" id="CP002582">
    <property type="protein sequence ID" value="ADZ85034.1"/>
    <property type="molecule type" value="Genomic_DNA"/>
</dbReference>
<dbReference type="STRING" id="642492.Clole_3344"/>
<accession>F2JR53</accession>
<dbReference type="InterPro" id="IPR046563">
    <property type="entry name" value="DUF6715"/>
</dbReference>
<reference evidence="2 3" key="1">
    <citation type="journal article" date="2011" name="J. Bacteriol.">
        <title>Complete genome sequence of the cellulose-degrading bacterium Cellulosilyticum lentocellum.</title>
        <authorList>
            <consortium name="US DOE Joint Genome Institute"/>
            <person name="Miller D.A."/>
            <person name="Suen G."/>
            <person name="Bruce D."/>
            <person name="Copeland A."/>
            <person name="Cheng J.F."/>
            <person name="Detter C."/>
            <person name="Goodwin L.A."/>
            <person name="Han C.S."/>
            <person name="Hauser L.J."/>
            <person name="Land M.L."/>
            <person name="Lapidus A."/>
            <person name="Lucas S."/>
            <person name="Meincke L."/>
            <person name="Pitluck S."/>
            <person name="Tapia R."/>
            <person name="Teshima H."/>
            <person name="Woyke T."/>
            <person name="Fox B.G."/>
            <person name="Angert E.R."/>
            <person name="Currie C.R."/>
        </authorList>
    </citation>
    <scope>NUCLEOTIDE SEQUENCE [LARGE SCALE GENOMIC DNA]</scope>
    <source>
        <strain evidence="3">ATCC 49066 / DSM 5427 / NCIMB 11756 / RHM5</strain>
    </source>
</reference>
<feature type="region of interest" description="Disordered" evidence="1">
    <location>
        <begin position="175"/>
        <end position="195"/>
    </location>
</feature>
<proteinExistence type="predicted"/>
<dbReference type="Pfam" id="PF20462">
    <property type="entry name" value="DUF6715"/>
    <property type="match status" value="1"/>
</dbReference>
<feature type="compositionally biased region" description="Low complexity" evidence="1">
    <location>
        <begin position="186"/>
        <end position="195"/>
    </location>
</feature>
<evidence type="ECO:0000313" key="2">
    <source>
        <dbReference type="EMBL" id="ADZ85034.1"/>
    </source>
</evidence>
<keyword evidence="3" id="KW-1185">Reference proteome</keyword>
<evidence type="ECO:0000256" key="1">
    <source>
        <dbReference type="SAM" id="MobiDB-lite"/>
    </source>
</evidence>
<evidence type="ECO:0000313" key="3">
    <source>
        <dbReference type="Proteomes" id="UP000008467"/>
    </source>
</evidence>
<gene>
    <name evidence="2" type="ordered locus">Clole_3344</name>
</gene>
<protein>
    <submittedName>
        <fullName evidence="2">Uncharacterized protein</fullName>
    </submittedName>
</protein>
<sequence>MYEKNNSSISNGSYYRYILFKFKKCRAGKKVVSTSASVTEKLQTITQELGESYPSTPKEVVEKHNELMRIGYSSDIKDEELTAYAEALRMLYTKRLQEVNPIETQVSGLIAERLENEDKPLIMINSEIMDVTIIKDSDNSQNDSAGVVVKHGTNKGNITKEYSLVKEDGMWKIQSWETQKSEEDSTQSQTTSNNE</sequence>
<dbReference type="KEGG" id="cle:Clole_3344"/>